<dbReference type="InterPro" id="IPR036259">
    <property type="entry name" value="MFS_trans_sf"/>
</dbReference>
<dbReference type="NCBIfam" id="TIGR00710">
    <property type="entry name" value="efflux_Bcr_CflA"/>
    <property type="match status" value="1"/>
</dbReference>
<dbReference type="GO" id="GO:1990961">
    <property type="term" value="P:xenobiotic detoxification by transmembrane export across the plasma membrane"/>
    <property type="evidence" value="ECO:0007669"/>
    <property type="project" value="InterPro"/>
</dbReference>
<dbReference type="RefSeq" id="WP_221288492.1">
    <property type="nucleotide sequence ID" value="NZ_JACHFM010000002.1"/>
</dbReference>
<dbReference type="CDD" id="cd17320">
    <property type="entry name" value="MFS_MdfA_MDR_like"/>
    <property type="match status" value="1"/>
</dbReference>
<dbReference type="InterPro" id="IPR020846">
    <property type="entry name" value="MFS_dom"/>
</dbReference>
<evidence type="ECO:0000256" key="5">
    <source>
        <dbReference type="ARBA" id="ARBA00022692"/>
    </source>
</evidence>
<dbReference type="GO" id="GO:0005886">
    <property type="term" value="C:plasma membrane"/>
    <property type="evidence" value="ECO:0007669"/>
    <property type="project" value="UniProtKB-SubCell"/>
</dbReference>
<evidence type="ECO:0000256" key="1">
    <source>
        <dbReference type="ARBA" id="ARBA00004651"/>
    </source>
</evidence>
<feature type="transmembrane region" description="Helical" evidence="8">
    <location>
        <begin position="234"/>
        <end position="256"/>
    </location>
</feature>
<comment type="subcellular location">
    <subcellularLocation>
        <location evidence="8">Cell inner membrane</location>
        <topology evidence="8">Multi-pass membrane protein</topology>
    </subcellularLocation>
    <subcellularLocation>
        <location evidence="1">Cell membrane</location>
        <topology evidence="1">Multi-pass membrane protein</topology>
    </subcellularLocation>
</comment>
<dbReference type="Gene3D" id="1.20.1720.10">
    <property type="entry name" value="Multidrug resistance protein D"/>
    <property type="match status" value="1"/>
</dbReference>
<accession>A0A840STM9</accession>
<evidence type="ECO:0000313" key="11">
    <source>
        <dbReference type="Proteomes" id="UP000549457"/>
    </source>
</evidence>
<keyword evidence="3 8" id="KW-0813">Transport</keyword>
<feature type="domain" description="Major facilitator superfamily (MFS) profile" evidence="9">
    <location>
        <begin position="1"/>
        <end position="382"/>
    </location>
</feature>
<feature type="transmembrane region" description="Helical" evidence="8">
    <location>
        <begin position="294"/>
        <end position="315"/>
    </location>
</feature>
<keyword evidence="4" id="KW-1003">Cell membrane</keyword>
<dbReference type="EMBL" id="JACHFM010000002">
    <property type="protein sequence ID" value="MBB5222653.1"/>
    <property type="molecule type" value="Genomic_DNA"/>
</dbReference>
<comment type="similarity">
    <text evidence="2 8">Belongs to the major facilitator superfamily. Bcr/CmlA family.</text>
</comment>
<dbReference type="GO" id="GO:0042910">
    <property type="term" value="F:xenobiotic transmembrane transporter activity"/>
    <property type="evidence" value="ECO:0007669"/>
    <property type="project" value="InterPro"/>
</dbReference>
<dbReference type="PROSITE" id="PS50850">
    <property type="entry name" value="MFS"/>
    <property type="match status" value="1"/>
</dbReference>
<name>A0A840STM9_9RHOB</name>
<protein>
    <recommendedName>
        <fullName evidence="8">Bcr/CflA family efflux transporter</fullName>
    </recommendedName>
</protein>
<feature type="transmembrane region" description="Helical" evidence="8">
    <location>
        <begin position="268"/>
        <end position="288"/>
    </location>
</feature>
<dbReference type="SUPFAM" id="SSF103473">
    <property type="entry name" value="MFS general substrate transporter"/>
    <property type="match status" value="1"/>
</dbReference>
<keyword evidence="6 8" id="KW-1133">Transmembrane helix</keyword>
<evidence type="ECO:0000256" key="3">
    <source>
        <dbReference type="ARBA" id="ARBA00022448"/>
    </source>
</evidence>
<keyword evidence="8" id="KW-0997">Cell inner membrane</keyword>
<comment type="caution">
    <text evidence="8">Lacks conserved residue(s) required for the propagation of feature annotation.</text>
</comment>
<evidence type="ECO:0000256" key="6">
    <source>
        <dbReference type="ARBA" id="ARBA00022989"/>
    </source>
</evidence>
<sequence>MMAALMAMTALSVDIMLPALPEIRAEFGLIDANAQQLVITAYVAGFAIGQFFHGPLSDGIGRRAVLLGGLVAYTLASIGCFIAGSFELLLLARVVQGLSNAAPRIIAVAVVRDIYGGRRMAEVMSFVMMIFIIAPVVAPSIGGGLMLFGSWHLIFVFLTALGAVNLVWMALRLPETRPAASREPMSVRWVVGAFGQAIANPQTLGYTLATGIVFGSLMGYINSAQQVFVEVYDLGALFPIVFGACAIALAVASFVNSRLVGRLGMRRVSHVAVIGFLVSGVIHVAIALTTGVPLWLFLTLLSTSLFCFGLMMPNFNALAMEPMGRIAGTASSFVGAVTTALGAALGLWIGQSYDGTIVPLTIGFAALGAGCLLVVLVTERGRLFRAAPPARASTR</sequence>
<feature type="transmembrane region" description="Helical" evidence="8">
    <location>
        <begin position="151"/>
        <end position="171"/>
    </location>
</feature>
<proteinExistence type="inferred from homology"/>
<evidence type="ECO:0000259" key="9">
    <source>
        <dbReference type="PROSITE" id="PS50850"/>
    </source>
</evidence>
<keyword evidence="11" id="KW-1185">Reference proteome</keyword>
<keyword evidence="7 8" id="KW-0472">Membrane</keyword>
<organism evidence="10 11">
    <name type="scientific">Amaricoccus macauensis</name>
    <dbReference type="NCBI Taxonomy" id="57001"/>
    <lineage>
        <taxon>Bacteria</taxon>
        <taxon>Pseudomonadati</taxon>
        <taxon>Pseudomonadota</taxon>
        <taxon>Alphaproteobacteria</taxon>
        <taxon>Rhodobacterales</taxon>
        <taxon>Paracoccaceae</taxon>
        <taxon>Amaricoccus</taxon>
    </lineage>
</organism>
<feature type="transmembrane region" description="Helical" evidence="8">
    <location>
        <begin position="204"/>
        <end position="222"/>
    </location>
</feature>
<comment type="caution">
    <text evidence="10">The sequence shown here is derived from an EMBL/GenBank/DDBJ whole genome shotgun (WGS) entry which is preliminary data.</text>
</comment>
<dbReference type="PANTHER" id="PTHR23502:SF132">
    <property type="entry name" value="POLYAMINE TRANSPORTER 2-RELATED"/>
    <property type="match status" value="1"/>
</dbReference>
<reference evidence="10 11" key="1">
    <citation type="submission" date="2020-08" db="EMBL/GenBank/DDBJ databases">
        <title>Genomic Encyclopedia of Type Strains, Phase IV (KMG-IV): sequencing the most valuable type-strain genomes for metagenomic binning, comparative biology and taxonomic classification.</title>
        <authorList>
            <person name="Goeker M."/>
        </authorList>
    </citation>
    <scope>NUCLEOTIDE SEQUENCE [LARGE SCALE GENOMIC DNA]</scope>
    <source>
        <strain evidence="10 11">DSM 101730</strain>
    </source>
</reference>
<keyword evidence="5 8" id="KW-0812">Transmembrane</keyword>
<evidence type="ECO:0000256" key="4">
    <source>
        <dbReference type="ARBA" id="ARBA00022475"/>
    </source>
</evidence>
<dbReference type="PANTHER" id="PTHR23502">
    <property type="entry name" value="MAJOR FACILITATOR SUPERFAMILY"/>
    <property type="match status" value="1"/>
</dbReference>
<dbReference type="InterPro" id="IPR011701">
    <property type="entry name" value="MFS"/>
</dbReference>
<dbReference type="AlphaFoldDB" id="A0A840STM9"/>
<feature type="transmembrane region" description="Helical" evidence="8">
    <location>
        <begin position="64"/>
        <end position="84"/>
    </location>
</feature>
<evidence type="ECO:0000313" key="10">
    <source>
        <dbReference type="EMBL" id="MBB5222653.1"/>
    </source>
</evidence>
<gene>
    <name evidence="10" type="ORF">HNP73_002589</name>
</gene>
<evidence type="ECO:0000256" key="8">
    <source>
        <dbReference type="RuleBase" id="RU365088"/>
    </source>
</evidence>
<feature type="transmembrane region" description="Helical" evidence="8">
    <location>
        <begin position="123"/>
        <end position="145"/>
    </location>
</feature>
<feature type="transmembrane region" description="Helical" evidence="8">
    <location>
        <begin position="356"/>
        <end position="377"/>
    </location>
</feature>
<feature type="transmembrane region" description="Helical" evidence="8">
    <location>
        <begin position="35"/>
        <end position="52"/>
    </location>
</feature>
<dbReference type="Proteomes" id="UP000549457">
    <property type="component" value="Unassembled WGS sequence"/>
</dbReference>
<dbReference type="InterPro" id="IPR004812">
    <property type="entry name" value="Efflux_drug-R_Bcr/CmlA"/>
</dbReference>
<dbReference type="Pfam" id="PF07690">
    <property type="entry name" value="MFS_1"/>
    <property type="match status" value="1"/>
</dbReference>
<evidence type="ECO:0000256" key="2">
    <source>
        <dbReference type="ARBA" id="ARBA00006236"/>
    </source>
</evidence>
<feature type="transmembrane region" description="Helical" evidence="8">
    <location>
        <begin position="327"/>
        <end position="350"/>
    </location>
</feature>
<evidence type="ECO:0000256" key="7">
    <source>
        <dbReference type="ARBA" id="ARBA00023136"/>
    </source>
</evidence>